<name>A0A9D1LV67_9FIRM</name>
<comment type="caution">
    <text evidence="12">The sequence shown here is derived from an EMBL/GenBank/DDBJ whole genome shotgun (WGS) entry which is preliminary data.</text>
</comment>
<keyword evidence="3" id="KW-0902">Two-component regulatory system</keyword>
<dbReference type="Gene3D" id="1.10.10.10">
    <property type="entry name" value="Winged helix-like DNA-binding domain superfamily/Winged helix DNA-binding domain"/>
    <property type="match status" value="1"/>
</dbReference>
<keyword evidence="4" id="KW-0805">Transcription regulation</keyword>
<dbReference type="PROSITE" id="PS51755">
    <property type="entry name" value="OMPR_PHOB"/>
    <property type="match status" value="1"/>
</dbReference>
<evidence type="ECO:0000256" key="1">
    <source>
        <dbReference type="ARBA" id="ARBA00018672"/>
    </source>
</evidence>
<dbReference type="Pfam" id="PF00486">
    <property type="entry name" value="Trans_reg_C"/>
    <property type="match status" value="1"/>
</dbReference>
<evidence type="ECO:0000256" key="6">
    <source>
        <dbReference type="ARBA" id="ARBA00023163"/>
    </source>
</evidence>
<organism evidence="12 13">
    <name type="scientific">Candidatus Avimonoglobus intestinipullorum</name>
    <dbReference type="NCBI Taxonomy" id="2840699"/>
    <lineage>
        <taxon>Bacteria</taxon>
        <taxon>Bacillati</taxon>
        <taxon>Bacillota</taxon>
        <taxon>Clostridia</taxon>
        <taxon>Eubacteriales</taxon>
        <taxon>Candidatus Avimonoglobus</taxon>
    </lineage>
</organism>
<dbReference type="GO" id="GO:0000156">
    <property type="term" value="F:phosphorelay response regulator activity"/>
    <property type="evidence" value="ECO:0007669"/>
    <property type="project" value="TreeGrafter"/>
</dbReference>
<dbReference type="InterPro" id="IPR016032">
    <property type="entry name" value="Sig_transdc_resp-reg_C-effctor"/>
</dbReference>
<dbReference type="PROSITE" id="PS50110">
    <property type="entry name" value="RESPONSE_REGULATORY"/>
    <property type="match status" value="1"/>
</dbReference>
<evidence type="ECO:0000256" key="9">
    <source>
        <dbReference type="PROSITE-ProRule" id="PRU01091"/>
    </source>
</evidence>
<evidence type="ECO:0000259" key="11">
    <source>
        <dbReference type="PROSITE" id="PS51755"/>
    </source>
</evidence>
<evidence type="ECO:0000313" key="13">
    <source>
        <dbReference type="Proteomes" id="UP000824111"/>
    </source>
</evidence>
<dbReference type="InterPro" id="IPR001789">
    <property type="entry name" value="Sig_transdc_resp-reg_receiver"/>
</dbReference>
<proteinExistence type="predicted"/>
<keyword evidence="2 8" id="KW-0597">Phosphoprotein</keyword>
<dbReference type="GO" id="GO:0032993">
    <property type="term" value="C:protein-DNA complex"/>
    <property type="evidence" value="ECO:0007669"/>
    <property type="project" value="TreeGrafter"/>
</dbReference>
<dbReference type="SUPFAM" id="SSF52172">
    <property type="entry name" value="CheY-like"/>
    <property type="match status" value="1"/>
</dbReference>
<dbReference type="InterPro" id="IPR011006">
    <property type="entry name" value="CheY-like_superfamily"/>
</dbReference>
<dbReference type="InterPro" id="IPR001867">
    <property type="entry name" value="OmpR/PhoB-type_DNA-bd"/>
</dbReference>
<reference evidence="12" key="2">
    <citation type="journal article" date="2021" name="PeerJ">
        <title>Extensive microbial diversity within the chicken gut microbiome revealed by metagenomics and culture.</title>
        <authorList>
            <person name="Gilroy R."/>
            <person name="Ravi A."/>
            <person name="Getino M."/>
            <person name="Pursley I."/>
            <person name="Horton D.L."/>
            <person name="Alikhan N.F."/>
            <person name="Baker D."/>
            <person name="Gharbi K."/>
            <person name="Hall N."/>
            <person name="Watson M."/>
            <person name="Adriaenssens E.M."/>
            <person name="Foster-Nyarko E."/>
            <person name="Jarju S."/>
            <person name="Secka A."/>
            <person name="Antonio M."/>
            <person name="Oren A."/>
            <person name="Chaudhuri R.R."/>
            <person name="La Ragione R."/>
            <person name="Hildebrand F."/>
            <person name="Pallen M.J."/>
        </authorList>
    </citation>
    <scope>NUCLEOTIDE SEQUENCE</scope>
    <source>
        <strain evidence="12">ChiSjej4B22-9803</strain>
    </source>
</reference>
<dbReference type="Proteomes" id="UP000824111">
    <property type="component" value="Unassembled WGS sequence"/>
</dbReference>
<dbReference type="Gene3D" id="3.40.50.2300">
    <property type="match status" value="1"/>
</dbReference>
<feature type="domain" description="Response regulatory" evidence="10">
    <location>
        <begin position="3"/>
        <end position="119"/>
    </location>
</feature>
<dbReference type="PANTHER" id="PTHR48111:SF1">
    <property type="entry name" value="TWO-COMPONENT RESPONSE REGULATOR ORR33"/>
    <property type="match status" value="1"/>
</dbReference>
<dbReference type="GO" id="GO:0000976">
    <property type="term" value="F:transcription cis-regulatory region binding"/>
    <property type="evidence" value="ECO:0007669"/>
    <property type="project" value="TreeGrafter"/>
</dbReference>
<feature type="modified residue" description="4-aspartylphosphate" evidence="8">
    <location>
        <position position="52"/>
    </location>
</feature>
<feature type="domain" description="OmpR/PhoB-type" evidence="11">
    <location>
        <begin position="128"/>
        <end position="223"/>
    </location>
</feature>
<evidence type="ECO:0000313" key="12">
    <source>
        <dbReference type="EMBL" id="HIU48512.1"/>
    </source>
</evidence>
<dbReference type="SMART" id="SM00862">
    <property type="entry name" value="Trans_reg_C"/>
    <property type="match status" value="1"/>
</dbReference>
<dbReference type="FunFam" id="1.10.10.10:FF:000018">
    <property type="entry name" value="DNA-binding response regulator ResD"/>
    <property type="match status" value="1"/>
</dbReference>
<keyword evidence="6" id="KW-0804">Transcription</keyword>
<dbReference type="GO" id="GO:0005829">
    <property type="term" value="C:cytosol"/>
    <property type="evidence" value="ECO:0007669"/>
    <property type="project" value="TreeGrafter"/>
</dbReference>
<dbReference type="SMART" id="SM00448">
    <property type="entry name" value="REC"/>
    <property type="match status" value="1"/>
</dbReference>
<protein>
    <recommendedName>
        <fullName evidence="1">Stage 0 sporulation protein A homolog</fullName>
    </recommendedName>
</protein>
<evidence type="ECO:0000256" key="5">
    <source>
        <dbReference type="ARBA" id="ARBA00023125"/>
    </source>
</evidence>
<dbReference type="Gene3D" id="6.10.250.690">
    <property type="match status" value="1"/>
</dbReference>
<dbReference type="PANTHER" id="PTHR48111">
    <property type="entry name" value="REGULATOR OF RPOS"/>
    <property type="match status" value="1"/>
</dbReference>
<dbReference type="InterPro" id="IPR039420">
    <property type="entry name" value="WalR-like"/>
</dbReference>
<reference evidence="12" key="1">
    <citation type="submission" date="2020-10" db="EMBL/GenBank/DDBJ databases">
        <authorList>
            <person name="Gilroy R."/>
        </authorList>
    </citation>
    <scope>NUCLEOTIDE SEQUENCE</scope>
    <source>
        <strain evidence="12">ChiSjej4B22-9803</strain>
    </source>
</reference>
<dbReference type="GO" id="GO:0006355">
    <property type="term" value="P:regulation of DNA-templated transcription"/>
    <property type="evidence" value="ECO:0007669"/>
    <property type="project" value="InterPro"/>
</dbReference>
<evidence type="ECO:0000259" key="10">
    <source>
        <dbReference type="PROSITE" id="PS50110"/>
    </source>
</evidence>
<evidence type="ECO:0000256" key="4">
    <source>
        <dbReference type="ARBA" id="ARBA00023015"/>
    </source>
</evidence>
<evidence type="ECO:0000256" key="8">
    <source>
        <dbReference type="PROSITE-ProRule" id="PRU00169"/>
    </source>
</evidence>
<dbReference type="SUPFAM" id="SSF46894">
    <property type="entry name" value="C-terminal effector domain of the bipartite response regulators"/>
    <property type="match status" value="1"/>
</dbReference>
<dbReference type="AlphaFoldDB" id="A0A9D1LV67"/>
<keyword evidence="5 9" id="KW-0238">DNA-binding</keyword>
<sequence>MPRIYCVEDDANIRELICYALKTNGFEVEGYECAADFFAGMESALPELILLDIMLPDMDGMEILEKLRAGSVTKDIPVIMLTAKSSEIDKVRGLDSGADDYITKPFGVMELISRVKAVLRRADVRMDDDILTIGDILIDRPKRMVTVAGTPVTLTYKEFELLSYLVRNKGIVLTRDKIMNEVWGFDFEGESRTVDVHIRTLRQKLGDNGKIIETVRNVGYRVG</sequence>
<dbReference type="CDD" id="cd00383">
    <property type="entry name" value="trans_reg_C"/>
    <property type="match status" value="1"/>
</dbReference>
<gene>
    <name evidence="12" type="ORF">IAB04_04060</name>
</gene>
<evidence type="ECO:0000256" key="2">
    <source>
        <dbReference type="ARBA" id="ARBA00022553"/>
    </source>
</evidence>
<comment type="function">
    <text evidence="7">May play the central regulatory role in sporulation. It may be an element of the effector pathway responsible for the activation of sporulation genes in response to nutritional stress. Spo0A may act in concert with spo0H (a sigma factor) to control the expression of some genes that are critical to the sporulation process.</text>
</comment>
<dbReference type="EMBL" id="DVND01000108">
    <property type="protein sequence ID" value="HIU48512.1"/>
    <property type="molecule type" value="Genomic_DNA"/>
</dbReference>
<feature type="DNA-binding region" description="OmpR/PhoB-type" evidence="9">
    <location>
        <begin position="128"/>
        <end position="223"/>
    </location>
</feature>
<dbReference type="Pfam" id="PF00072">
    <property type="entry name" value="Response_reg"/>
    <property type="match status" value="1"/>
</dbReference>
<dbReference type="InterPro" id="IPR036388">
    <property type="entry name" value="WH-like_DNA-bd_sf"/>
</dbReference>
<evidence type="ECO:0000256" key="3">
    <source>
        <dbReference type="ARBA" id="ARBA00023012"/>
    </source>
</evidence>
<accession>A0A9D1LV67</accession>
<evidence type="ECO:0000256" key="7">
    <source>
        <dbReference type="ARBA" id="ARBA00024867"/>
    </source>
</evidence>